<evidence type="ECO:0000256" key="2">
    <source>
        <dbReference type="ARBA" id="ARBA00022475"/>
    </source>
</evidence>
<feature type="transmembrane region" description="Helical" evidence="8">
    <location>
        <begin position="366"/>
        <end position="385"/>
    </location>
</feature>
<keyword evidence="7 8" id="KW-0472">Membrane</keyword>
<accession>A0ABS3UFI4</accession>
<evidence type="ECO:0000313" key="10">
    <source>
        <dbReference type="Proteomes" id="UP000679690"/>
    </source>
</evidence>
<dbReference type="InterPro" id="IPR050297">
    <property type="entry name" value="LipidA_mod_glycosyltrf_83"/>
</dbReference>
<gene>
    <name evidence="9" type="ORF">J5X75_05640</name>
</gene>
<dbReference type="Proteomes" id="UP000679690">
    <property type="component" value="Unassembled WGS sequence"/>
</dbReference>
<evidence type="ECO:0008006" key="11">
    <source>
        <dbReference type="Google" id="ProtNLM"/>
    </source>
</evidence>
<feature type="transmembrane region" description="Helical" evidence="8">
    <location>
        <begin position="90"/>
        <end position="108"/>
    </location>
</feature>
<evidence type="ECO:0000313" key="9">
    <source>
        <dbReference type="EMBL" id="MBO3736996.1"/>
    </source>
</evidence>
<feature type="transmembrane region" description="Helical" evidence="8">
    <location>
        <begin position="217"/>
        <end position="239"/>
    </location>
</feature>
<keyword evidence="3" id="KW-0328">Glycosyltransferase</keyword>
<evidence type="ECO:0000256" key="1">
    <source>
        <dbReference type="ARBA" id="ARBA00004651"/>
    </source>
</evidence>
<evidence type="ECO:0000256" key="5">
    <source>
        <dbReference type="ARBA" id="ARBA00022692"/>
    </source>
</evidence>
<sequence length="518" mass="55098">MSVDVLAPRETRRDRTLLYGLVYLAVAVWFWHSDLVPGDSASRVANAYYTLFSRDPHLAAIGFVWNPLPSLILLPFLPLGLLFPALTQQGLLVVLVSAALMTLTVVVAHDVLRRSGVPRVPRLALTAAFALHPMIVVYSGNGMSEAGFLLCLMLAVRALLIWFETGRAESLVPLGLAVGLAYGARYEALAPVAAVPLIVFLTTLLRTPGARDRRMALARTDAVIAGLPGVLAVLLWALAGKLIVGQWFATFSSEYGNSAQVSANAAGIGSVTGDDLPTRIGYWAQQMAGLSPMFLVLLLAALAAAWARRDPRVLAAVTVLGSVLAFDALAFLSGTSFGWLRFHIAVIPLSVLLAGHLIVAFPRRATVATALVCTLVAVPAAIVTLNRPELAREESEWLTADGAARTRGLALVNRQVAADLDAMGLPDGAVLTDAAYAFGVVLASDRPRQFVITPDRDFAAVLADPSGHGVRYLLLSARGAADAVRLRHFGPDPAAVPTTGVRTWHDPAGGRQWTLVRV</sequence>
<name>A0ABS3UFI4_9ACTN</name>
<feature type="transmembrane region" description="Helical" evidence="8">
    <location>
        <begin position="16"/>
        <end position="32"/>
    </location>
</feature>
<evidence type="ECO:0000256" key="8">
    <source>
        <dbReference type="SAM" id="Phobius"/>
    </source>
</evidence>
<keyword evidence="6 8" id="KW-1133">Transmembrane helix</keyword>
<organism evidence="9 10">
    <name type="scientific">Actinoplanes flavus</name>
    <dbReference type="NCBI Taxonomy" id="2820290"/>
    <lineage>
        <taxon>Bacteria</taxon>
        <taxon>Bacillati</taxon>
        <taxon>Actinomycetota</taxon>
        <taxon>Actinomycetes</taxon>
        <taxon>Micromonosporales</taxon>
        <taxon>Micromonosporaceae</taxon>
        <taxon>Actinoplanes</taxon>
    </lineage>
</organism>
<evidence type="ECO:0000256" key="4">
    <source>
        <dbReference type="ARBA" id="ARBA00022679"/>
    </source>
</evidence>
<dbReference type="PANTHER" id="PTHR33908">
    <property type="entry name" value="MANNOSYLTRANSFERASE YKCB-RELATED"/>
    <property type="match status" value="1"/>
</dbReference>
<reference evidence="9 10" key="1">
    <citation type="submission" date="2021-03" db="EMBL/GenBank/DDBJ databases">
        <title>Actinoplanes flavus sp. nov., a novel actinomycete isolated from Coconut Palm rhizosphere soil.</title>
        <authorList>
            <person name="Luo X."/>
        </authorList>
    </citation>
    <scope>NUCLEOTIDE SEQUENCE [LARGE SCALE GENOMIC DNA]</scope>
    <source>
        <strain evidence="9 10">NEAU-H7</strain>
    </source>
</reference>
<keyword evidence="5 8" id="KW-0812">Transmembrane</keyword>
<feature type="transmembrane region" description="Helical" evidence="8">
    <location>
        <begin position="183"/>
        <end position="205"/>
    </location>
</feature>
<keyword evidence="2" id="KW-1003">Cell membrane</keyword>
<proteinExistence type="predicted"/>
<dbReference type="EMBL" id="JAGFNS010000003">
    <property type="protein sequence ID" value="MBO3736996.1"/>
    <property type="molecule type" value="Genomic_DNA"/>
</dbReference>
<evidence type="ECO:0000256" key="6">
    <source>
        <dbReference type="ARBA" id="ARBA00022989"/>
    </source>
</evidence>
<feature type="transmembrane region" description="Helical" evidence="8">
    <location>
        <begin position="283"/>
        <end position="306"/>
    </location>
</feature>
<comment type="subcellular location">
    <subcellularLocation>
        <location evidence="1">Cell membrane</location>
        <topology evidence="1">Multi-pass membrane protein</topology>
    </subcellularLocation>
</comment>
<keyword evidence="10" id="KW-1185">Reference proteome</keyword>
<feature type="transmembrane region" description="Helical" evidence="8">
    <location>
        <begin position="146"/>
        <end position="163"/>
    </location>
</feature>
<feature type="transmembrane region" description="Helical" evidence="8">
    <location>
        <begin position="339"/>
        <end position="359"/>
    </location>
</feature>
<comment type="caution">
    <text evidence="9">The sequence shown here is derived from an EMBL/GenBank/DDBJ whole genome shotgun (WGS) entry which is preliminary data.</text>
</comment>
<feature type="transmembrane region" description="Helical" evidence="8">
    <location>
        <begin position="120"/>
        <end position="139"/>
    </location>
</feature>
<dbReference type="PANTHER" id="PTHR33908:SF11">
    <property type="entry name" value="MEMBRANE PROTEIN"/>
    <property type="match status" value="1"/>
</dbReference>
<feature type="transmembrane region" description="Helical" evidence="8">
    <location>
        <begin position="58"/>
        <end position="83"/>
    </location>
</feature>
<evidence type="ECO:0000256" key="3">
    <source>
        <dbReference type="ARBA" id="ARBA00022676"/>
    </source>
</evidence>
<feature type="transmembrane region" description="Helical" evidence="8">
    <location>
        <begin position="313"/>
        <end position="333"/>
    </location>
</feature>
<evidence type="ECO:0000256" key="7">
    <source>
        <dbReference type="ARBA" id="ARBA00023136"/>
    </source>
</evidence>
<protein>
    <recommendedName>
        <fullName evidence="11">Dolichyl-phosphate-mannose-protein mannosyltransferase</fullName>
    </recommendedName>
</protein>
<keyword evidence="4" id="KW-0808">Transferase</keyword>
<dbReference type="RefSeq" id="WP_208466223.1">
    <property type="nucleotide sequence ID" value="NZ_JAGFNS010000003.1"/>
</dbReference>